<dbReference type="Proteomes" id="UP000699042">
    <property type="component" value="Unassembled WGS sequence"/>
</dbReference>
<evidence type="ECO:0000313" key="2">
    <source>
        <dbReference type="Proteomes" id="UP000699042"/>
    </source>
</evidence>
<dbReference type="AlphaFoldDB" id="A0A9P7UBC6"/>
<evidence type="ECO:0000313" key="1">
    <source>
        <dbReference type="EMBL" id="KAG7044949.1"/>
    </source>
</evidence>
<comment type="caution">
    <text evidence="1">The sequence shown here is derived from an EMBL/GenBank/DDBJ whole genome shotgun (WGS) entry which is preliminary data.</text>
</comment>
<proteinExistence type="predicted"/>
<accession>A0A9P7UBC6</accession>
<feature type="non-terminal residue" evidence="1">
    <location>
        <position position="1"/>
    </location>
</feature>
<name>A0A9P7UBC6_9PEZI</name>
<sequence length="61" mass="7086">MSTDRPYLVTGPWSIANDVVSVRTYLFVQLATEPETAYSCATRPRHRRSFLLERCHRTCLL</sequence>
<dbReference type="EMBL" id="JAESDN010000010">
    <property type="protein sequence ID" value="KAG7044949.1"/>
    <property type="molecule type" value="Genomic_DNA"/>
</dbReference>
<keyword evidence="2" id="KW-1185">Reference proteome</keyword>
<protein>
    <submittedName>
        <fullName evidence="1">Uncharacterized protein</fullName>
    </submittedName>
</protein>
<gene>
    <name evidence="1" type="ORF">JMJ77_004407</name>
</gene>
<organism evidence="1 2">
    <name type="scientific">Colletotrichum scovillei</name>
    <dbReference type="NCBI Taxonomy" id="1209932"/>
    <lineage>
        <taxon>Eukaryota</taxon>
        <taxon>Fungi</taxon>
        <taxon>Dikarya</taxon>
        <taxon>Ascomycota</taxon>
        <taxon>Pezizomycotina</taxon>
        <taxon>Sordariomycetes</taxon>
        <taxon>Hypocreomycetidae</taxon>
        <taxon>Glomerellales</taxon>
        <taxon>Glomerellaceae</taxon>
        <taxon>Colletotrichum</taxon>
        <taxon>Colletotrichum acutatum species complex</taxon>
    </lineage>
</organism>
<reference evidence="1" key="1">
    <citation type="submission" date="2021-05" db="EMBL/GenBank/DDBJ databases">
        <title>Comparative genomics of three Colletotrichum scovillei strains and genetic complementation revealed genes involved fungal growth and virulence on chili pepper.</title>
        <authorList>
            <person name="Hsieh D.-K."/>
            <person name="Chuang S.-C."/>
            <person name="Chen C.-Y."/>
            <person name="Chao Y.-T."/>
            <person name="Lu M.-Y.J."/>
            <person name="Lee M.-H."/>
            <person name="Shih M.-C."/>
        </authorList>
    </citation>
    <scope>NUCLEOTIDE SEQUENCE</scope>
    <source>
        <strain evidence="1">Coll-153</strain>
    </source>
</reference>